<evidence type="ECO:0008006" key="2">
    <source>
        <dbReference type="Google" id="ProtNLM"/>
    </source>
</evidence>
<feature type="non-terminal residue" evidence="1">
    <location>
        <position position="1"/>
    </location>
</feature>
<accession>A0A0F9K3C6</accession>
<gene>
    <name evidence="1" type="ORF">LCGC14_1378650</name>
</gene>
<dbReference type="AlphaFoldDB" id="A0A0F9K3C6"/>
<name>A0A0F9K3C6_9ZZZZ</name>
<dbReference type="EMBL" id="LAZR01008785">
    <property type="protein sequence ID" value="KKM76584.1"/>
    <property type="molecule type" value="Genomic_DNA"/>
</dbReference>
<organism evidence="1">
    <name type="scientific">marine sediment metagenome</name>
    <dbReference type="NCBI Taxonomy" id="412755"/>
    <lineage>
        <taxon>unclassified sequences</taxon>
        <taxon>metagenomes</taxon>
        <taxon>ecological metagenomes</taxon>
    </lineage>
</organism>
<proteinExistence type="predicted"/>
<comment type="caution">
    <text evidence="1">The sequence shown here is derived from an EMBL/GenBank/DDBJ whole genome shotgun (WGS) entry which is preliminary data.</text>
</comment>
<evidence type="ECO:0000313" key="1">
    <source>
        <dbReference type="EMBL" id="KKM76584.1"/>
    </source>
</evidence>
<sequence length="952" mass="109814">GKIYGYTDADIQYSLTRTRILESETAKLSPLIEVKILEDLKQTALSGTTDDVLRAFQEVQRNKTMAISRSMNELEKSLPAVIQNKIKIELPRMWAKNDINGIHQMFEQLQRTLPQRIETYQKQVMVQRLKSYRDLLRTSVPKKYQPFVTRVLNSFKMDRMAESEARIASAKSLSQYQQAMFKASQASRRELEALAEAMIITEAIARKVDSKVLEAWYKTSEAINMSAFKAGEDLVEHTFITANVIRFAKDPAAIQKGWDSFIRRIQSQFPEIAESLRSTATPNNDALWSAYRSIQERRWFNVGQEKLRAMGVDFNQFPRAIDAKGKLLTQEDFLQSQLKGLKGWEDRATDAFEKRHTSPTTRNKMLDDLREVTIKSKESIALQERVAQTEAQNMALDVTYSTFGNYAQRTSLDDFMQGIGVPFWFFPSRSIPFYITQMAQRPRLGIELLNLQNESATSEQPSRLFGTLNVPGTNYYYNPIQSTMLWQLADRRNFTPAGLGTLEQGQNWLRNMLGISLGPHITMITAMIERSMGRQTGETMLTMEPAPIIPQQRWINAVAGLKLPVISGIAQMLNEPFDMYLRAVYGEEVANWQQREVEKTIVSMGENPQTASPEIIKAAWDKYYIRQLLSIPGGAIKEMTPLELARFEAKNVAADKLNLTKEQQTMLRRTGESRFVGLRKDQFDALYADVPEEKLWRYIRPWGLTSKSKPIWEDYIAVKLGRETLLYGSDRDNPTKGSRLYKEQLYDAALTKGLMTPREWKAAYRNNYADYISKIQRLEADNPRAPKTDADWEAYRELLGWDEPVRHADDIALDEYYDAMESSKFENELGEFNFNLYRKTEMDFFKGMSPETVKYIQDRKARYKTPLRAAYTRDMAEAQPYYDLQDAILAQFPPEVAATIEYALSRPDPAIQRAVLIRNPQAMIALRQIRIAKTQLRRQNPRLDRILRFWSS</sequence>
<reference evidence="1" key="1">
    <citation type="journal article" date="2015" name="Nature">
        <title>Complex archaea that bridge the gap between prokaryotes and eukaryotes.</title>
        <authorList>
            <person name="Spang A."/>
            <person name="Saw J.H."/>
            <person name="Jorgensen S.L."/>
            <person name="Zaremba-Niedzwiedzka K."/>
            <person name="Martijn J."/>
            <person name="Lind A.E."/>
            <person name="van Eijk R."/>
            <person name="Schleper C."/>
            <person name="Guy L."/>
            <person name="Ettema T.J."/>
        </authorList>
    </citation>
    <scope>NUCLEOTIDE SEQUENCE</scope>
</reference>
<protein>
    <recommendedName>
        <fullName evidence="2">Large polyvalent protein associated domain-containing protein</fullName>
    </recommendedName>
</protein>